<dbReference type="InterPro" id="IPR013099">
    <property type="entry name" value="K_chnl_dom"/>
</dbReference>
<evidence type="ECO:0000256" key="6">
    <source>
        <dbReference type="ARBA" id="ARBA00023136"/>
    </source>
</evidence>
<feature type="domain" description="Potassium channel" evidence="9">
    <location>
        <begin position="15"/>
        <end position="92"/>
    </location>
</feature>
<dbReference type="InterPro" id="IPR005408">
    <property type="entry name" value="2pore_dom_K_chnl_TWIK"/>
</dbReference>
<dbReference type="PANTHER" id="PTHR11003">
    <property type="entry name" value="POTASSIUM CHANNEL, SUBFAMILY K"/>
    <property type="match status" value="1"/>
</dbReference>
<evidence type="ECO:0000256" key="7">
    <source>
        <dbReference type="ARBA" id="ARBA00023303"/>
    </source>
</evidence>
<dbReference type="InterPro" id="IPR003280">
    <property type="entry name" value="2pore_dom_K_chnl"/>
</dbReference>
<evidence type="ECO:0000313" key="10">
    <source>
        <dbReference type="EMBL" id="UYV82976.1"/>
    </source>
</evidence>
<keyword evidence="3 8" id="KW-0812">Transmembrane</keyword>
<keyword evidence="7" id="KW-0407">Ion channel</keyword>
<evidence type="ECO:0000256" key="3">
    <source>
        <dbReference type="ARBA" id="ARBA00022692"/>
    </source>
</evidence>
<sequence>MNCWIILPVVQLCVVVFFLLIPAGIFSYLEPGWDYLDSLYYCLISLTTIGLGDLIPGDSPSQRYRPLYKVCTTGYLLIGLTFMMLFLAVVNDIPQFNLSMFFLMRGESDPEKVRLHPAAFGPKYTPQVDEPAVRHVKAVPHPQSSSPEDN</sequence>
<evidence type="ECO:0000313" key="11">
    <source>
        <dbReference type="Proteomes" id="UP001235939"/>
    </source>
</evidence>
<comment type="subcellular location">
    <subcellularLocation>
        <location evidence="1">Membrane</location>
        <topology evidence="1">Multi-pass membrane protein</topology>
    </subcellularLocation>
</comment>
<evidence type="ECO:0000256" key="8">
    <source>
        <dbReference type="SAM" id="Phobius"/>
    </source>
</evidence>
<protein>
    <submittedName>
        <fullName evidence="10">KCNK1</fullName>
    </submittedName>
</protein>
<evidence type="ECO:0000259" key="9">
    <source>
        <dbReference type="Pfam" id="PF07885"/>
    </source>
</evidence>
<dbReference type="EMBL" id="CP092884">
    <property type="protein sequence ID" value="UYV82976.1"/>
    <property type="molecule type" value="Genomic_DNA"/>
</dbReference>
<proteinExistence type="predicted"/>
<evidence type="ECO:0000256" key="5">
    <source>
        <dbReference type="ARBA" id="ARBA00023065"/>
    </source>
</evidence>
<keyword evidence="4 8" id="KW-1133">Transmembrane helix</keyword>
<name>A0ABY6LP37_9ARAC</name>
<dbReference type="Pfam" id="PF07885">
    <property type="entry name" value="Ion_trans_2"/>
    <property type="match status" value="1"/>
</dbReference>
<evidence type="ECO:0000256" key="1">
    <source>
        <dbReference type="ARBA" id="ARBA00004141"/>
    </source>
</evidence>
<keyword evidence="6 8" id="KW-0472">Membrane</keyword>
<dbReference type="Proteomes" id="UP001235939">
    <property type="component" value="Chromosome 22"/>
</dbReference>
<feature type="transmembrane region" description="Helical" evidence="8">
    <location>
        <begin position="38"/>
        <end position="55"/>
    </location>
</feature>
<dbReference type="SUPFAM" id="SSF81324">
    <property type="entry name" value="Voltage-gated potassium channels"/>
    <property type="match status" value="1"/>
</dbReference>
<evidence type="ECO:0000256" key="2">
    <source>
        <dbReference type="ARBA" id="ARBA00022448"/>
    </source>
</evidence>
<keyword evidence="5" id="KW-0406">Ion transport</keyword>
<feature type="transmembrane region" description="Helical" evidence="8">
    <location>
        <begin position="5"/>
        <end position="26"/>
    </location>
</feature>
<accession>A0ABY6LP37</accession>
<dbReference type="PRINTS" id="PR01586">
    <property type="entry name" value="TWIKCHANNEL"/>
</dbReference>
<keyword evidence="2" id="KW-0813">Transport</keyword>
<reference evidence="10 11" key="1">
    <citation type="submission" date="2022-03" db="EMBL/GenBank/DDBJ databases">
        <title>A chromosomal length assembly of Cordylochernes scorpioides.</title>
        <authorList>
            <person name="Zeh D."/>
            <person name="Zeh J."/>
        </authorList>
    </citation>
    <scope>NUCLEOTIDE SEQUENCE [LARGE SCALE GENOMIC DNA]</scope>
    <source>
        <strain evidence="10">IN4F17</strain>
        <tissue evidence="10">Whole Body</tissue>
    </source>
</reference>
<organism evidence="10 11">
    <name type="scientific">Cordylochernes scorpioides</name>
    <dbReference type="NCBI Taxonomy" id="51811"/>
    <lineage>
        <taxon>Eukaryota</taxon>
        <taxon>Metazoa</taxon>
        <taxon>Ecdysozoa</taxon>
        <taxon>Arthropoda</taxon>
        <taxon>Chelicerata</taxon>
        <taxon>Arachnida</taxon>
        <taxon>Pseudoscorpiones</taxon>
        <taxon>Cheliferoidea</taxon>
        <taxon>Chernetidae</taxon>
        <taxon>Cordylochernes</taxon>
    </lineage>
</organism>
<dbReference type="PANTHER" id="PTHR11003:SF249">
    <property type="entry name" value="TWO PORE POTASSIUM CHANNEL PROTEIN SUP-9"/>
    <property type="match status" value="1"/>
</dbReference>
<evidence type="ECO:0000256" key="4">
    <source>
        <dbReference type="ARBA" id="ARBA00022989"/>
    </source>
</evidence>
<dbReference type="Gene3D" id="1.10.287.70">
    <property type="match status" value="1"/>
</dbReference>
<feature type="transmembrane region" description="Helical" evidence="8">
    <location>
        <begin position="67"/>
        <end position="90"/>
    </location>
</feature>
<gene>
    <name evidence="10" type="ORF">LAZ67_22001611</name>
</gene>
<keyword evidence="11" id="KW-1185">Reference proteome</keyword>